<reference evidence="13 14" key="1">
    <citation type="submission" date="2024-09" db="EMBL/GenBank/DDBJ databases">
        <title>Rethinking Asexuality: The Enigmatic Case of Functional Sexual Genes in Lepraria (Stereocaulaceae).</title>
        <authorList>
            <person name="Doellman M."/>
            <person name="Sun Y."/>
            <person name="Barcenas-Pena A."/>
            <person name="Lumbsch H.T."/>
            <person name="Grewe F."/>
        </authorList>
    </citation>
    <scope>NUCLEOTIDE SEQUENCE [LARGE SCALE GENOMIC DNA]</scope>
    <source>
        <strain evidence="13 14">Mercado 3170</strain>
    </source>
</reference>
<dbReference type="InterPro" id="IPR013130">
    <property type="entry name" value="Fe3_Rdtase_TM_dom"/>
</dbReference>
<evidence type="ECO:0000256" key="2">
    <source>
        <dbReference type="ARBA" id="ARBA00006278"/>
    </source>
</evidence>
<keyword evidence="4 11" id="KW-0812">Transmembrane</keyword>
<feature type="transmembrane region" description="Helical" evidence="11">
    <location>
        <begin position="242"/>
        <end position="259"/>
    </location>
</feature>
<organism evidence="13 14">
    <name type="scientific">Stereocaulon virgatum</name>
    <dbReference type="NCBI Taxonomy" id="373712"/>
    <lineage>
        <taxon>Eukaryota</taxon>
        <taxon>Fungi</taxon>
        <taxon>Dikarya</taxon>
        <taxon>Ascomycota</taxon>
        <taxon>Pezizomycotina</taxon>
        <taxon>Lecanoromycetes</taxon>
        <taxon>OSLEUM clade</taxon>
        <taxon>Lecanoromycetidae</taxon>
        <taxon>Lecanorales</taxon>
        <taxon>Lecanorineae</taxon>
        <taxon>Stereocaulaceae</taxon>
        <taxon>Stereocaulon</taxon>
    </lineage>
</organism>
<evidence type="ECO:0000256" key="4">
    <source>
        <dbReference type="ARBA" id="ARBA00022692"/>
    </source>
</evidence>
<dbReference type="SFLD" id="SFLDG01168">
    <property type="entry name" value="Ferric_reductase_subgroup_(FRE"/>
    <property type="match status" value="1"/>
</dbReference>
<dbReference type="Proteomes" id="UP001590950">
    <property type="component" value="Unassembled WGS sequence"/>
</dbReference>
<dbReference type="EMBL" id="JBEFKJ010000019">
    <property type="protein sequence ID" value="KAL2040913.1"/>
    <property type="molecule type" value="Genomic_DNA"/>
</dbReference>
<evidence type="ECO:0000256" key="9">
    <source>
        <dbReference type="ARBA" id="ARBA00023136"/>
    </source>
</evidence>
<dbReference type="Pfam" id="PF08022">
    <property type="entry name" value="FAD_binding_8"/>
    <property type="match status" value="1"/>
</dbReference>
<comment type="similarity">
    <text evidence="2">Belongs to the ferric reductase (FRE) family.</text>
</comment>
<comment type="subcellular location">
    <subcellularLocation>
        <location evidence="1">Membrane</location>
        <topology evidence="1">Multi-pass membrane protein</topology>
    </subcellularLocation>
</comment>
<evidence type="ECO:0000256" key="8">
    <source>
        <dbReference type="ARBA" id="ARBA00023065"/>
    </source>
</evidence>
<evidence type="ECO:0000256" key="7">
    <source>
        <dbReference type="ARBA" id="ARBA00023002"/>
    </source>
</evidence>
<dbReference type="Gene3D" id="3.40.50.80">
    <property type="entry name" value="Nucleotide-binding domain of ferredoxin-NADP reductase (FNR) module"/>
    <property type="match status" value="1"/>
</dbReference>
<keyword evidence="14" id="KW-1185">Reference proteome</keyword>
<dbReference type="PROSITE" id="PS51384">
    <property type="entry name" value="FAD_FR"/>
    <property type="match status" value="1"/>
</dbReference>
<evidence type="ECO:0000256" key="6">
    <source>
        <dbReference type="ARBA" id="ARBA00022989"/>
    </source>
</evidence>
<evidence type="ECO:0000313" key="13">
    <source>
        <dbReference type="EMBL" id="KAL2040913.1"/>
    </source>
</evidence>
<dbReference type="InterPro" id="IPR017927">
    <property type="entry name" value="FAD-bd_FR_type"/>
</dbReference>
<name>A0ABR4AC29_9LECA</name>
<dbReference type="InterPro" id="IPR039261">
    <property type="entry name" value="FNR_nucleotide-bd"/>
</dbReference>
<dbReference type="InterPro" id="IPR013121">
    <property type="entry name" value="Fe_red_NAD-bd_6"/>
</dbReference>
<accession>A0ABR4AC29</accession>
<dbReference type="SFLD" id="SFLDS00052">
    <property type="entry name" value="Ferric_Reductase_Domain"/>
    <property type="match status" value="1"/>
</dbReference>
<feature type="transmembrane region" description="Helical" evidence="11">
    <location>
        <begin position="51"/>
        <end position="69"/>
    </location>
</feature>
<proteinExistence type="inferred from homology"/>
<protein>
    <recommendedName>
        <fullName evidence="12">FAD-binding FR-type domain-containing protein</fullName>
    </recommendedName>
</protein>
<feature type="transmembrane region" description="Helical" evidence="11">
    <location>
        <begin position="121"/>
        <end position="144"/>
    </location>
</feature>
<evidence type="ECO:0000256" key="10">
    <source>
        <dbReference type="ARBA" id="ARBA00023180"/>
    </source>
</evidence>
<keyword evidence="6 11" id="KW-1133">Transmembrane helix</keyword>
<dbReference type="Pfam" id="PF01794">
    <property type="entry name" value="Ferric_reduct"/>
    <property type="match status" value="1"/>
</dbReference>
<dbReference type="PANTHER" id="PTHR32361:SF9">
    <property type="entry name" value="FERRIC REDUCTASE TRANSMEMBRANE COMPONENT 3-RELATED"/>
    <property type="match status" value="1"/>
</dbReference>
<keyword evidence="3" id="KW-0813">Transport</keyword>
<feature type="transmembrane region" description="Helical" evidence="11">
    <location>
        <begin position="164"/>
        <end position="181"/>
    </location>
</feature>
<evidence type="ECO:0000259" key="12">
    <source>
        <dbReference type="PROSITE" id="PS51384"/>
    </source>
</evidence>
<evidence type="ECO:0000313" key="14">
    <source>
        <dbReference type="Proteomes" id="UP001590950"/>
    </source>
</evidence>
<feature type="transmembrane region" description="Helical" evidence="11">
    <location>
        <begin position="202"/>
        <end position="222"/>
    </location>
</feature>
<keyword evidence="5" id="KW-0249">Electron transport</keyword>
<keyword evidence="10" id="KW-0325">Glycoprotein</keyword>
<feature type="domain" description="FAD-binding FR-type" evidence="12">
    <location>
        <begin position="302"/>
        <end position="435"/>
    </location>
</feature>
<evidence type="ECO:0000256" key="5">
    <source>
        <dbReference type="ARBA" id="ARBA00022982"/>
    </source>
</evidence>
<evidence type="ECO:0000256" key="1">
    <source>
        <dbReference type="ARBA" id="ARBA00004141"/>
    </source>
</evidence>
<keyword evidence="8" id="KW-0406">Ion transport</keyword>
<dbReference type="SUPFAM" id="SSF52343">
    <property type="entry name" value="Ferredoxin reductase-like, C-terminal NADP-linked domain"/>
    <property type="match status" value="1"/>
</dbReference>
<sequence length="673" mass="72955">MNGMNMGDDSSSMPLNDTGVDFANATQAMDFLGAILEDTDLQVTGNAFARYFWYGVVVIVGIAATFNITQKIILRMRVRASAAKSTYPAKPSNLITKSVATITAIVREASYMQITPTGHAFWVKIPPLGTISLLLAYLGFVLTLEFINNDVPGAQHYTALGLRASWLALAQVPLLILLAGKNNLIGFVTGVSYERLNVLHRWVSRVLLLLATLHFGYQNYGWNEYGLMQLEWSTDTCPPTGIAAYAILLWINLSTVAPLRNLSYEFFVVQHLLTFFGFIIAIMIHLPSTALYSRVYIYIPIVLYFLDRVVRTSRFAYNNISPGQATLTALDGGVTKIRVPVKNVKQWRPGAHVLLSIPRLGAGQSHPATIASIPSSHKNDLVFILKGHKGFTNRLVQSGNSSTSSLLPKRKQEVDTSQRTYIAFIDGPYGGSQADFAAFDSVCLIAGSTGVTFTLALLLDLAHRALSQRLPVRRVDFVWIVKNTAWISWISDELFSAFKDLQAAGIEVAIKMFITCDDAFTAGSDTARKSGCQCDTSLGPCCCVRVADAAEDDDAISNVNKPSMAGIASIEKSGAAATAPLSLSSPSTGAPCCSNQEKNLSSIATFKSGRPPIYELLWELLDPAQGETGVATCGPLGLNATVRNAVAKISDERAVHKGTGNQGIYLHAEGFCW</sequence>
<gene>
    <name evidence="13" type="ORF">N7G274_006371</name>
</gene>
<dbReference type="PANTHER" id="PTHR32361">
    <property type="entry name" value="FERRIC/CUPRIC REDUCTASE TRANSMEMBRANE COMPONENT"/>
    <property type="match status" value="1"/>
</dbReference>
<dbReference type="CDD" id="cd06186">
    <property type="entry name" value="NOX_Duox_like_FAD_NADP"/>
    <property type="match status" value="1"/>
</dbReference>
<evidence type="ECO:0000256" key="3">
    <source>
        <dbReference type="ARBA" id="ARBA00022448"/>
    </source>
</evidence>
<keyword evidence="9 11" id="KW-0472">Membrane</keyword>
<comment type="caution">
    <text evidence="13">The sequence shown here is derived from an EMBL/GenBank/DDBJ whole genome shotgun (WGS) entry which is preliminary data.</text>
</comment>
<feature type="transmembrane region" description="Helical" evidence="11">
    <location>
        <begin position="266"/>
        <end position="284"/>
    </location>
</feature>
<keyword evidence="7" id="KW-0560">Oxidoreductase</keyword>
<evidence type="ECO:0000256" key="11">
    <source>
        <dbReference type="SAM" id="Phobius"/>
    </source>
</evidence>
<dbReference type="InterPro" id="IPR051410">
    <property type="entry name" value="Ferric/Cupric_Reductase"/>
</dbReference>
<dbReference type="InterPro" id="IPR013112">
    <property type="entry name" value="FAD-bd_8"/>
</dbReference>
<dbReference type="Pfam" id="PF08030">
    <property type="entry name" value="NAD_binding_6"/>
    <property type="match status" value="1"/>
</dbReference>